<reference evidence="6 7" key="1">
    <citation type="submission" date="2019-09" db="EMBL/GenBank/DDBJ databases">
        <authorList>
            <person name="Cao W.R."/>
        </authorList>
    </citation>
    <scope>NUCLEOTIDE SEQUENCE [LARGE SCALE GENOMIC DNA]</scope>
    <source>
        <strain evidence="6 7">B1N29</strain>
    </source>
</reference>
<dbReference type="InterPro" id="IPR036328">
    <property type="entry name" value="MliC_sf"/>
</dbReference>
<sequence>MEIRTDDIIETEATDANGKILYLIFNNTKGNVTIDFEGDIAVLKSERTGSGFWYKNKTYNLRGKGNHMTMKKDGVVVFEN</sequence>
<keyword evidence="1" id="KW-0732">Signal</keyword>
<evidence type="ECO:0000313" key="7">
    <source>
        <dbReference type="Proteomes" id="UP000441333"/>
    </source>
</evidence>
<evidence type="ECO:0000256" key="2">
    <source>
        <dbReference type="ARBA" id="ARBA00023136"/>
    </source>
</evidence>
<feature type="domain" description="C-type lysozyme inhibitor" evidence="5">
    <location>
        <begin position="25"/>
        <end position="72"/>
    </location>
</feature>
<accession>A0A6N6MBQ2</accession>
<keyword evidence="7" id="KW-1185">Reference proteome</keyword>
<dbReference type="Proteomes" id="UP000441333">
    <property type="component" value="Unassembled WGS sequence"/>
</dbReference>
<evidence type="ECO:0000259" key="5">
    <source>
        <dbReference type="Pfam" id="PF09864"/>
    </source>
</evidence>
<dbReference type="InterPro" id="IPR018660">
    <property type="entry name" value="MliC"/>
</dbReference>
<keyword evidence="2" id="KW-0472">Membrane</keyword>
<comment type="caution">
    <text evidence="6">The sequence shown here is derived from an EMBL/GenBank/DDBJ whole genome shotgun (WGS) entry which is preliminary data.</text>
</comment>
<proteinExistence type="predicted"/>
<dbReference type="SUPFAM" id="SSF141488">
    <property type="entry name" value="YdhA-like"/>
    <property type="match status" value="1"/>
</dbReference>
<evidence type="ECO:0000256" key="1">
    <source>
        <dbReference type="ARBA" id="ARBA00022729"/>
    </source>
</evidence>
<evidence type="ECO:0000256" key="4">
    <source>
        <dbReference type="ARBA" id="ARBA00023288"/>
    </source>
</evidence>
<organism evidence="6 7">
    <name type="scientific">Pseudotamlana haliotis</name>
    <dbReference type="NCBI Taxonomy" id="2614804"/>
    <lineage>
        <taxon>Bacteria</taxon>
        <taxon>Pseudomonadati</taxon>
        <taxon>Bacteroidota</taxon>
        <taxon>Flavobacteriia</taxon>
        <taxon>Flavobacteriales</taxon>
        <taxon>Flavobacteriaceae</taxon>
        <taxon>Pseudotamlana</taxon>
    </lineage>
</organism>
<dbReference type="Gene3D" id="2.40.128.200">
    <property type="match status" value="1"/>
</dbReference>
<dbReference type="EMBL" id="WAAT01000041">
    <property type="protein sequence ID" value="KAB1068027.1"/>
    <property type="molecule type" value="Genomic_DNA"/>
</dbReference>
<dbReference type="Pfam" id="PF09864">
    <property type="entry name" value="MliC"/>
    <property type="match status" value="1"/>
</dbReference>
<protein>
    <submittedName>
        <fullName evidence="6">Lysozyme inhibitor</fullName>
    </submittedName>
</protein>
<gene>
    <name evidence="6" type="ORF">F6U93_07770</name>
</gene>
<name>A0A6N6MBQ2_9FLAO</name>
<dbReference type="RefSeq" id="WP_150938514.1">
    <property type="nucleotide sequence ID" value="NZ_WAAT01000041.1"/>
</dbReference>
<keyword evidence="3" id="KW-0564">Palmitate</keyword>
<dbReference type="AlphaFoldDB" id="A0A6N6MBQ2"/>
<evidence type="ECO:0000313" key="6">
    <source>
        <dbReference type="EMBL" id="KAB1068027.1"/>
    </source>
</evidence>
<evidence type="ECO:0000256" key="3">
    <source>
        <dbReference type="ARBA" id="ARBA00023139"/>
    </source>
</evidence>
<keyword evidence="4" id="KW-0449">Lipoprotein</keyword>